<dbReference type="CDD" id="cd05016">
    <property type="entry name" value="SIS_PGI_2"/>
    <property type="match status" value="1"/>
</dbReference>
<protein>
    <recommendedName>
        <fullName evidence="1 5">Glucose-6-phosphate isomerase</fullName>
        <ecNumber evidence="1 5">5.3.1.9</ecNumber>
    </recommendedName>
</protein>
<sequence length="440" mass="46411">MAFKQGIEGCLEQGIGAGGLSADVLDQYLEKLGPRMHSLHEAYESGSLPILRVAERRDDIEPMREAFGKLTEGAKTIVFFGTGGSSLGGQTIAQLGGWGIPGDNGDRTGPNPRTRFYDNLDARTLERALANLDLETTRFILISKSGGTPETLVQSMAALQAVRHAGLEDKANQLFLGLTEPAQDGKKNGLRDLCDAFGIPTLPHDTGIGGRFSALTNTGLLAALARGIDPVEIREGASQVVSALMSDKNPTDFAPAIGAALQIGLAKEKGVKATVMLPYSDRLGRFAAWFVQLWGESLGKSGEGTTPVAAQGPVDQHSQLQLYLDGAEQHLITVLRPGGAGTGPRIAPDLAKTAHADYLAGKTAGDLVAAQQKAIPQALIDAGRAVRTIDIETLDAKALGALLMHFVLETILSAHLLDVDPFDQPAVEAGKVLTRKYLGA</sequence>
<keyword evidence="3 5" id="KW-0324">Glycolysis</keyword>
<evidence type="ECO:0000256" key="4">
    <source>
        <dbReference type="ARBA" id="ARBA00023235"/>
    </source>
</evidence>
<comment type="catalytic activity">
    <reaction evidence="5">
        <text>alpha-D-glucose 6-phosphate = beta-D-fructose 6-phosphate</text>
        <dbReference type="Rhea" id="RHEA:11816"/>
        <dbReference type="ChEBI" id="CHEBI:57634"/>
        <dbReference type="ChEBI" id="CHEBI:58225"/>
        <dbReference type="EC" id="5.3.1.9"/>
    </reaction>
</comment>
<reference evidence="7" key="1">
    <citation type="journal article" date="2019" name="Int. J. Syst. Evol. Microbiol.">
        <title>The Global Catalogue of Microorganisms (GCM) 10K type strain sequencing project: providing services to taxonomists for standard genome sequencing and annotation.</title>
        <authorList>
            <consortium name="The Broad Institute Genomics Platform"/>
            <consortium name="The Broad Institute Genome Sequencing Center for Infectious Disease"/>
            <person name="Wu L."/>
            <person name="Ma J."/>
        </authorList>
    </citation>
    <scope>NUCLEOTIDE SEQUENCE [LARGE SCALE GENOMIC DNA]</scope>
    <source>
        <strain evidence="7">CCUG 61697</strain>
    </source>
</reference>
<dbReference type="RefSeq" id="WP_379091345.1">
    <property type="nucleotide sequence ID" value="NZ_JBHTJO010000002.1"/>
</dbReference>
<dbReference type="PROSITE" id="PS00174">
    <property type="entry name" value="P_GLUCOSE_ISOMERASE_2"/>
    <property type="match status" value="1"/>
</dbReference>
<evidence type="ECO:0000256" key="1">
    <source>
        <dbReference type="ARBA" id="ARBA00011952"/>
    </source>
</evidence>
<accession>A0ABW3JDG2</accession>
<dbReference type="EC" id="5.3.1.9" evidence="1 5"/>
<gene>
    <name evidence="6" type="ORF">ACFQ2F_14715</name>
</gene>
<dbReference type="InterPro" id="IPR046348">
    <property type="entry name" value="SIS_dom_sf"/>
</dbReference>
<comment type="similarity">
    <text evidence="5">Belongs to the GPI family.</text>
</comment>
<dbReference type="Proteomes" id="UP001597102">
    <property type="component" value="Unassembled WGS sequence"/>
</dbReference>
<evidence type="ECO:0000256" key="3">
    <source>
        <dbReference type="ARBA" id="ARBA00023152"/>
    </source>
</evidence>
<keyword evidence="4 5" id="KW-0413">Isomerase</keyword>
<evidence type="ECO:0000313" key="7">
    <source>
        <dbReference type="Proteomes" id="UP001597102"/>
    </source>
</evidence>
<comment type="pathway">
    <text evidence="5">Carbohydrate degradation; glycolysis; D-glyceraldehyde 3-phosphate and glycerone phosphate from D-glucose: step 2/4.</text>
</comment>
<comment type="caution">
    <text evidence="6">The sequence shown here is derived from an EMBL/GenBank/DDBJ whole genome shotgun (WGS) entry which is preliminary data.</text>
</comment>
<dbReference type="Pfam" id="PF00342">
    <property type="entry name" value="PGI"/>
    <property type="match status" value="1"/>
</dbReference>
<organism evidence="6 7">
    <name type="scientific">Methyloligella solikamskensis</name>
    <dbReference type="NCBI Taxonomy" id="1177756"/>
    <lineage>
        <taxon>Bacteria</taxon>
        <taxon>Pseudomonadati</taxon>
        <taxon>Pseudomonadota</taxon>
        <taxon>Alphaproteobacteria</taxon>
        <taxon>Hyphomicrobiales</taxon>
        <taxon>Hyphomicrobiaceae</taxon>
        <taxon>Methyloligella</taxon>
    </lineage>
</organism>
<dbReference type="EMBL" id="JBHTJO010000002">
    <property type="protein sequence ID" value="MFD0988348.1"/>
    <property type="molecule type" value="Genomic_DNA"/>
</dbReference>
<dbReference type="InterPro" id="IPR035482">
    <property type="entry name" value="SIS_PGI_2"/>
</dbReference>
<dbReference type="Gene3D" id="3.40.50.10490">
    <property type="entry name" value="Glucose-6-phosphate isomerase like protein, domain 1"/>
    <property type="match status" value="2"/>
</dbReference>
<dbReference type="PANTHER" id="PTHR11469">
    <property type="entry name" value="GLUCOSE-6-PHOSPHATE ISOMERASE"/>
    <property type="match status" value="1"/>
</dbReference>
<dbReference type="PRINTS" id="PR00662">
    <property type="entry name" value="G6PISOMERASE"/>
</dbReference>
<dbReference type="PANTHER" id="PTHR11469:SF1">
    <property type="entry name" value="GLUCOSE-6-PHOSPHATE ISOMERASE"/>
    <property type="match status" value="1"/>
</dbReference>
<dbReference type="SUPFAM" id="SSF53697">
    <property type="entry name" value="SIS domain"/>
    <property type="match status" value="1"/>
</dbReference>
<dbReference type="PROSITE" id="PS51463">
    <property type="entry name" value="P_GLUCOSE_ISOMERASE_3"/>
    <property type="match status" value="1"/>
</dbReference>
<dbReference type="GO" id="GO:0016853">
    <property type="term" value="F:isomerase activity"/>
    <property type="evidence" value="ECO:0007669"/>
    <property type="project" value="UniProtKB-KW"/>
</dbReference>
<dbReference type="InterPro" id="IPR001672">
    <property type="entry name" value="G6P_Isomerase"/>
</dbReference>
<evidence type="ECO:0000256" key="5">
    <source>
        <dbReference type="RuleBase" id="RU000612"/>
    </source>
</evidence>
<evidence type="ECO:0000313" key="6">
    <source>
        <dbReference type="EMBL" id="MFD0988348.1"/>
    </source>
</evidence>
<proteinExistence type="inferred from homology"/>
<keyword evidence="2 5" id="KW-0312">Gluconeogenesis</keyword>
<keyword evidence="7" id="KW-1185">Reference proteome</keyword>
<dbReference type="InterPro" id="IPR018189">
    <property type="entry name" value="Phosphoglucose_isomerase_CS"/>
</dbReference>
<name>A0ABW3JDG2_9HYPH</name>
<evidence type="ECO:0000256" key="2">
    <source>
        <dbReference type="ARBA" id="ARBA00022432"/>
    </source>
</evidence>